<gene>
    <name evidence="2" type="ORF">PPRIM_AZ9-3.1.T1040006</name>
</gene>
<evidence type="ECO:0000313" key="2">
    <source>
        <dbReference type="EMBL" id="CAD8097368.1"/>
    </source>
</evidence>
<dbReference type="EMBL" id="CAJJDM010000107">
    <property type="protein sequence ID" value="CAD8097368.1"/>
    <property type="molecule type" value="Genomic_DNA"/>
</dbReference>
<feature type="transmembrane region" description="Helical" evidence="1">
    <location>
        <begin position="104"/>
        <end position="128"/>
    </location>
</feature>
<name>A0A8S1P2Z5_PARPR</name>
<keyword evidence="1" id="KW-0812">Transmembrane</keyword>
<keyword evidence="3" id="KW-1185">Reference proteome</keyword>
<sequence>MEKLIAGYAVKEMLKQKKQIIPADQKYLQYGCWTTGIAVIAFMGHTAYLKNKYESNYLQRLQGKQYLRASLQLYLPIICNQLLVSFCSNHQEVFLFSLSSIVYLYQYIMGIPYIQYLSAAFTILGCILKFKN</sequence>
<feature type="transmembrane region" description="Helical" evidence="1">
    <location>
        <begin position="27"/>
        <end position="45"/>
    </location>
</feature>
<dbReference type="Proteomes" id="UP000688137">
    <property type="component" value="Unassembled WGS sequence"/>
</dbReference>
<accession>A0A8S1P2Z5</accession>
<keyword evidence="1" id="KW-0472">Membrane</keyword>
<keyword evidence="1" id="KW-1133">Transmembrane helix</keyword>
<evidence type="ECO:0000256" key="1">
    <source>
        <dbReference type="SAM" id="Phobius"/>
    </source>
</evidence>
<reference evidence="2" key="1">
    <citation type="submission" date="2021-01" db="EMBL/GenBank/DDBJ databases">
        <authorList>
            <consortium name="Genoscope - CEA"/>
            <person name="William W."/>
        </authorList>
    </citation>
    <scope>NUCLEOTIDE SEQUENCE</scope>
</reference>
<comment type="caution">
    <text evidence="2">The sequence shown here is derived from an EMBL/GenBank/DDBJ whole genome shotgun (WGS) entry which is preliminary data.</text>
</comment>
<evidence type="ECO:0000313" key="3">
    <source>
        <dbReference type="Proteomes" id="UP000688137"/>
    </source>
</evidence>
<dbReference type="OMA" id="IAFMGHT"/>
<organism evidence="2 3">
    <name type="scientific">Paramecium primaurelia</name>
    <dbReference type="NCBI Taxonomy" id="5886"/>
    <lineage>
        <taxon>Eukaryota</taxon>
        <taxon>Sar</taxon>
        <taxon>Alveolata</taxon>
        <taxon>Ciliophora</taxon>
        <taxon>Intramacronucleata</taxon>
        <taxon>Oligohymenophorea</taxon>
        <taxon>Peniculida</taxon>
        <taxon>Parameciidae</taxon>
        <taxon>Paramecium</taxon>
    </lineage>
</organism>
<evidence type="ECO:0008006" key="4">
    <source>
        <dbReference type="Google" id="ProtNLM"/>
    </source>
</evidence>
<protein>
    <recommendedName>
        <fullName evidence="4">Transmembrane protein</fullName>
    </recommendedName>
</protein>
<proteinExistence type="predicted"/>
<dbReference type="AlphaFoldDB" id="A0A8S1P2Z5"/>